<keyword evidence="2" id="KW-1185">Reference proteome</keyword>
<comment type="caution">
    <text evidence="1">The sequence shown here is derived from an EMBL/GenBank/DDBJ whole genome shotgun (WGS) entry which is preliminary data.</text>
</comment>
<dbReference type="EMBL" id="BAABRO010000004">
    <property type="protein sequence ID" value="GAA5507087.1"/>
    <property type="molecule type" value="Genomic_DNA"/>
</dbReference>
<evidence type="ECO:0000313" key="2">
    <source>
        <dbReference type="Proteomes" id="UP001416858"/>
    </source>
</evidence>
<reference evidence="1 2" key="1">
    <citation type="submission" date="2024-02" db="EMBL/GenBank/DDBJ databases">
        <title>Rhodopirellula caenicola NBRC 110016.</title>
        <authorList>
            <person name="Ichikawa N."/>
            <person name="Katano-Makiyama Y."/>
            <person name="Hidaka K."/>
        </authorList>
    </citation>
    <scope>NUCLEOTIDE SEQUENCE [LARGE SCALE GENOMIC DNA]</scope>
    <source>
        <strain evidence="1 2">NBRC 110016</strain>
    </source>
</reference>
<evidence type="ECO:0000313" key="1">
    <source>
        <dbReference type="EMBL" id="GAA5507087.1"/>
    </source>
</evidence>
<name>A0ABP9VPI5_9BACT</name>
<evidence type="ECO:0008006" key="3">
    <source>
        <dbReference type="Google" id="ProtNLM"/>
    </source>
</evidence>
<dbReference type="Proteomes" id="UP001416858">
    <property type="component" value="Unassembled WGS sequence"/>
</dbReference>
<organism evidence="1 2">
    <name type="scientific">Novipirellula caenicola</name>
    <dbReference type="NCBI Taxonomy" id="1536901"/>
    <lineage>
        <taxon>Bacteria</taxon>
        <taxon>Pseudomonadati</taxon>
        <taxon>Planctomycetota</taxon>
        <taxon>Planctomycetia</taxon>
        <taxon>Pirellulales</taxon>
        <taxon>Pirellulaceae</taxon>
        <taxon>Novipirellula</taxon>
    </lineage>
</organism>
<gene>
    <name evidence="1" type="ORF">Rcae01_02541</name>
</gene>
<accession>A0ABP9VPI5</accession>
<sequence length="107" mass="12764">MRNKAAVFCGQFRVFQDCGRIERRSVHFRVAGIRIEQGKPARKLAQKLARKMQRWIGRSGASSIEKFLWRYNPVKMTWFDRFRVGQQKQSNRMTLLEHVGSFVVEFW</sequence>
<protein>
    <recommendedName>
        <fullName evidence="3">Group II intron, maturase-specific domain</fullName>
    </recommendedName>
</protein>
<proteinExistence type="predicted"/>